<name>A0A1M4W7N8_9BACT</name>
<reference evidence="9 10" key="1">
    <citation type="submission" date="2016-11" db="EMBL/GenBank/DDBJ databases">
        <authorList>
            <person name="Jaros S."/>
            <person name="Januszkiewicz K."/>
            <person name="Wedrychowicz H."/>
        </authorList>
    </citation>
    <scope>NUCLEOTIDE SEQUENCE [LARGE SCALE GENOMIC DNA]</scope>
    <source>
        <strain evidence="9 10">DSM 18119</strain>
    </source>
</reference>
<dbReference type="HAMAP" id="MF_01518">
    <property type="entry name" value="Adenine_deamin"/>
    <property type="match status" value="1"/>
</dbReference>
<sequence length="550" mass="59456">MKESFIIRGKLVDIFAKQIYAAEIKVEKERIVAITKVDEQAGLGKDFNHFIIPGFIDAHVHIESSMIIPSEFARLAVVHGTVGTVSDPHEIANVCGMEGINFMIENGNTVPFKFNFGAPSCVPATSFETAGATIDAKAIDLLMRRDEILYLSEMMNFPGVLNGHEEVREKIKTAHKYNKPVDGHAPGLTGELASKYINAGISTDHECFTKEEALDKLQRGMKILIREGSAARNFDALIDLLPDFPDKMMFCSDDKHPDSLVHGHINQLCQRAAARGIDVFTILAAACVNPVVHYKLKVGLLRKNDFADFLLVKDLENFDVVQTYVNGKLVAEEGRSLIEATKAASVTAVNNFNCSKKNVSDFSTSLPEKGSAVHVIEALDGQLITNALTLTAENLSEAGGANIEKDILKIVVVNRYQDMPVAKARIKGFGLKNGALASSVAHDSHNIVAVGVDDESICKAVNLVIENKGGVSLATSSQETIIALPIAGLMSANDGYSIAEQYSAIDQAAKSMGSTLGAPYMTLSFMALLVIPHLKLSDKGLFNGDSFSFV</sequence>
<keyword evidence="10" id="KW-1185">Reference proteome</keyword>
<evidence type="ECO:0000313" key="9">
    <source>
        <dbReference type="EMBL" id="SHE77278.1"/>
    </source>
</evidence>
<dbReference type="Proteomes" id="UP000184048">
    <property type="component" value="Unassembled WGS sequence"/>
</dbReference>
<dbReference type="NCBIfam" id="TIGR01178">
    <property type="entry name" value="ade"/>
    <property type="match status" value="1"/>
</dbReference>
<dbReference type="EMBL" id="FQUU01000003">
    <property type="protein sequence ID" value="SHE77278.1"/>
    <property type="molecule type" value="Genomic_DNA"/>
</dbReference>
<dbReference type="InterPro" id="IPR006679">
    <property type="entry name" value="Adenine_deam"/>
</dbReference>
<proteinExistence type="inferred from homology"/>
<dbReference type="Gene3D" id="2.30.40.10">
    <property type="entry name" value="Urease, subunit C, domain 1"/>
    <property type="match status" value="1"/>
</dbReference>
<accession>A0A1M4W7N8</accession>
<dbReference type="Pfam" id="PF01979">
    <property type="entry name" value="Amidohydro_1"/>
    <property type="match status" value="1"/>
</dbReference>
<feature type="domain" description="Amidohydrolase-related" evidence="7">
    <location>
        <begin position="50"/>
        <end position="330"/>
    </location>
</feature>
<comment type="cofactor">
    <cofactor evidence="6">
        <name>Mn(2+)</name>
        <dbReference type="ChEBI" id="CHEBI:29035"/>
    </cofactor>
</comment>
<dbReference type="Pfam" id="PF13382">
    <property type="entry name" value="Adenine_deam_C"/>
    <property type="match status" value="1"/>
</dbReference>
<evidence type="ECO:0000256" key="6">
    <source>
        <dbReference type="HAMAP-Rule" id="MF_01518"/>
    </source>
</evidence>
<dbReference type="PANTHER" id="PTHR11113">
    <property type="entry name" value="N-ACETYLGLUCOSAMINE-6-PHOSPHATE DEACETYLASE"/>
    <property type="match status" value="1"/>
</dbReference>
<dbReference type="InterPro" id="IPR011059">
    <property type="entry name" value="Metal-dep_hydrolase_composite"/>
</dbReference>
<evidence type="ECO:0000256" key="3">
    <source>
        <dbReference type="ARBA" id="ARBA00022801"/>
    </source>
</evidence>
<dbReference type="AlphaFoldDB" id="A0A1M4W7N8"/>
<dbReference type="SUPFAM" id="SSF51338">
    <property type="entry name" value="Composite domain of metallo-dependent hydrolases"/>
    <property type="match status" value="1"/>
</dbReference>
<organism evidence="9 10">
    <name type="scientific">Flavisolibacter ginsengisoli DSM 18119</name>
    <dbReference type="NCBI Taxonomy" id="1121884"/>
    <lineage>
        <taxon>Bacteria</taxon>
        <taxon>Pseudomonadati</taxon>
        <taxon>Bacteroidota</taxon>
        <taxon>Chitinophagia</taxon>
        <taxon>Chitinophagales</taxon>
        <taxon>Chitinophagaceae</taxon>
        <taxon>Flavisolibacter</taxon>
    </lineage>
</organism>
<dbReference type="GO" id="GO:0006146">
    <property type="term" value="P:adenine catabolic process"/>
    <property type="evidence" value="ECO:0007669"/>
    <property type="project" value="InterPro"/>
</dbReference>
<keyword evidence="4 6" id="KW-0464">Manganese</keyword>
<dbReference type="PANTHER" id="PTHR11113:SF2">
    <property type="entry name" value="ADENINE DEAMINASE"/>
    <property type="match status" value="1"/>
</dbReference>
<evidence type="ECO:0000259" key="8">
    <source>
        <dbReference type="Pfam" id="PF13382"/>
    </source>
</evidence>
<gene>
    <name evidence="6" type="primary">ade</name>
    <name evidence="9" type="ORF">SAMN02745131_01122</name>
</gene>
<evidence type="ECO:0000256" key="2">
    <source>
        <dbReference type="ARBA" id="ARBA00012782"/>
    </source>
</evidence>
<keyword evidence="3 6" id="KW-0378">Hydrolase</keyword>
<comment type="catalytic activity">
    <reaction evidence="5 6">
        <text>adenine + H2O + H(+) = hypoxanthine + NH4(+)</text>
        <dbReference type="Rhea" id="RHEA:23688"/>
        <dbReference type="ChEBI" id="CHEBI:15377"/>
        <dbReference type="ChEBI" id="CHEBI:15378"/>
        <dbReference type="ChEBI" id="CHEBI:16708"/>
        <dbReference type="ChEBI" id="CHEBI:17368"/>
        <dbReference type="ChEBI" id="CHEBI:28938"/>
        <dbReference type="EC" id="3.5.4.2"/>
    </reaction>
</comment>
<dbReference type="STRING" id="1121884.SAMN02745131_01122"/>
<feature type="domain" description="Adenine deaminase C-terminal" evidence="8">
    <location>
        <begin position="382"/>
        <end position="547"/>
    </location>
</feature>
<dbReference type="InterPro" id="IPR026912">
    <property type="entry name" value="Adenine_deam_C"/>
</dbReference>
<dbReference type="OrthoDB" id="9775607at2"/>
<dbReference type="CDD" id="cd01295">
    <property type="entry name" value="AdeC"/>
    <property type="match status" value="1"/>
</dbReference>
<evidence type="ECO:0000313" key="10">
    <source>
        <dbReference type="Proteomes" id="UP000184048"/>
    </source>
</evidence>
<dbReference type="SUPFAM" id="SSF51556">
    <property type="entry name" value="Metallo-dependent hydrolases"/>
    <property type="match status" value="1"/>
</dbReference>
<comment type="similarity">
    <text evidence="1 6">Belongs to the metallo-dependent hydrolases superfamily. Adenine deaminase family.</text>
</comment>
<dbReference type="GO" id="GO:0000034">
    <property type="term" value="F:adenine deaminase activity"/>
    <property type="evidence" value="ECO:0007669"/>
    <property type="project" value="UniProtKB-UniRule"/>
</dbReference>
<evidence type="ECO:0000256" key="4">
    <source>
        <dbReference type="ARBA" id="ARBA00023211"/>
    </source>
</evidence>
<evidence type="ECO:0000256" key="5">
    <source>
        <dbReference type="ARBA" id="ARBA00047720"/>
    </source>
</evidence>
<evidence type="ECO:0000256" key="1">
    <source>
        <dbReference type="ARBA" id="ARBA00006773"/>
    </source>
</evidence>
<dbReference type="Gene3D" id="3.20.20.140">
    <property type="entry name" value="Metal-dependent hydrolases"/>
    <property type="match status" value="1"/>
</dbReference>
<dbReference type="InterPro" id="IPR006680">
    <property type="entry name" value="Amidohydro-rel"/>
</dbReference>
<dbReference type="InterPro" id="IPR032466">
    <property type="entry name" value="Metal_Hydrolase"/>
</dbReference>
<evidence type="ECO:0000259" key="7">
    <source>
        <dbReference type="Pfam" id="PF01979"/>
    </source>
</evidence>
<protein>
    <recommendedName>
        <fullName evidence="2 6">Adenine deaminase</fullName>
        <shortName evidence="6">Adenase</shortName>
        <shortName evidence="6">Adenine aminase</shortName>
        <ecNumber evidence="2 6">3.5.4.2</ecNumber>
    </recommendedName>
</protein>
<dbReference type="EC" id="3.5.4.2" evidence="2 6"/>
<dbReference type="RefSeq" id="WP_072834258.1">
    <property type="nucleotide sequence ID" value="NZ_FQUU01000003.1"/>
</dbReference>